<evidence type="ECO:0000259" key="2">
    <source>
        <dbReference type="PROSITE" id="PS51462"/>
    </source>
</evidence>
<dbReference type="InterPro" id="IPR000086">
    <property type="entry name" value="NUDIX_hydrolase_dom"/>
</dbReference>
<evidence type="ECO:0000256" key="1">
    <source>
        <dbReference type="ARBA" id="ARBA00022801"/>
    </source>
</evidence>
<reference evidence="3 4" key="1">
    <citation type="submission" date="2014-06" db="EMBL/GenBank/DDBJ databases">
        <authorList>
            <person name="Swart Estienne"/>
        </authorList>
    </citation>
    <scope>NUCLEOTIDE SEQUENCE [LARGE SCALE GENOMIC DNA]</scope>
    <source>
        <strain evidence="3 4">130c</strain>
    </source>
</reference>
<feature type="domain" description="Nudix hydrolase" evidence="2">
    <location>
        <begin position="35"/>
        <end position="167"/>
    </location>
</feature>
<keyword evidence="1 3" id="KW-0378">Hydrolase</keyword>
<protein>
    <submittedName>
        <fullName evidence="3">Nudix hydrolase</fullName>
    </submittedName>
</protein>
<name>A0A078A9V2_STYLE</name>
<dbReference type="AlphaFoldDB" id="A0A078A9V2"/>
<dbReference type="SUPFAM" id="SSF55811">
    <property type="entry name" value="Nudix"/>
    <property type="match status" value="1"/>
</dbReference>
<dbReference type="InParanoid" id="A0A078A9V2"/>
<sequence length="179" mass="20537">MQKLKILQKNFTQRNSQLICLNRVLKSNFSSGYSMHNLASDAIAIRQNQNKQEILLITRLRDPFKGMFAFPGGFVDQNEDPKDACLRELKEECGIEGFNPQLVTVAGKPGRDPRKHVISIVYYVNVDPQSQVQAGDDAATACWYNLQDVVKNQNQKFQMAFDHRDILDIFIRKFKSEIN</sequence>
<dbReference type="Gene3D" id="3.90.79.10">
    <property type="entry name" value="Nucleoside Triphosphate Pyrophosphohydrolase"/>
    <property type="match status" value="1"/>
</dbReference>
<dbReference type="EMBL" id="CCKQ01007024">
    <property type="protein sequence ID" value="CDW78352.1"/>
    <property type="molecule type" value="Genomic_DNA"/>
</dbReference>
<dbReference type="InterPro" id="IPR015797">
    <property type="entry name" value="NUDIX_hydrolase-like_dom_sf"/>
</dbReference>
<dbReference type="GO" id="GO:0016787">
    <property type="term" value="F:hydrolase activity"/>
    <property type="evidence" value="ECO:0007669"/>
    <property type="project" value="UniProtKB-KW"/>
</dbReference>
<dbReference type="OrthoDB" id="447842at2759"/>
<gene>
    <name evidence="3" type="primary">Contig9998.g10691</name>
    <name evidence="3" type="ORF">STYLEM_7328</name>
</gene>
<dbReference type="PANTHER" id="PTHR43736">
    <property type="entry name" value="ADP-RIBOSE PYROPHOSPHATASE"/>
    <property type="match status" value="1"/>
</dbReference>
<dbReference type="CDD" id="cd18873">
    <property type="entry name" value="NUDIX_NadM_like"/>
    <property type="match status" value="1"/>
</dbReference>
<evidence type="ECO:0000313" key="4">
    <source>
        <dbReference type="Proteomes" id="UP000039865"/>
    </source>
</evidence>
<dbReference type="PROSITE" id="PS51462">
    <property type="entry name" value="NUDIX"/>
    <property type="match status" value="1"/>
</dbReference>
<dbReference type="Pfam" id="PF00293">
    <property type="entry name" value="NUDIX"/>
    <property type="match status" value="1"/>
</dbReference>
<organism evidence="3 4">
    <name type="scientific">Stylonychia lemnae</name>
    <name type="common">Ciliate</name>
    <dbReference type="NCBI Taxonomy" id="5949"/>
    <lineage>
        <taxon>Eukaryota</taxon>
        <taxon>Sar</taxon>
        <taxon>Alveolata</taxon>
        <taxon>Ciliophora</taxon>
        <taxon>Intramacronucleata</taxon>
        <taxon>Spirotrichea</taxon>
        <taxon>Stichotrichia</taxon>
        <taxon>Sporadotrichida</taxon>
        <taxon>Oxytrichidae</taxon>
        <taxon>Stylonychinae</taxon>
        <taxon>Stylonychia</taxon>
    </lineage>
</organism>
<keyword evidence="4" id="KW-1185">Reference proteome</keyword>
<dbReference type="PROSITE" id="PS00893">
    <property type="entry name" value="NUDIX_BOX"/>
    <property type="match status" value="1"/>
</dbReference>
<dbReference type="PANTHER" id="PTHR43736:SF5">
    <property type="entry name" value="NUDIX HYDROLASE DOMAIN-CONTAINING PROTEIN"/>
    <property type="match status" value="1"/>
</dbReference>
<dbReference type="InterPro" id="IPR020084">
    <property type="entry name" value="NUDIX_hydrolase_CS"/>
</dbReference>
<dbReference type="Proteomes" id="UP000039865">
    <property type="component" value="Unassembled WGS sequence"/>
</dbReference>
<accession>A0A078A9V2</accession>
<proteinExistence type="predicted"/>
<dbReference type="OMA" id="PRGHMIS"/>
<evidence type="ECO:0000313" key="3">
    <source>
        <dbReference type="EMBL" id="CDW78352.1"/>
    </source>
</evidence>